<dbReference type="Proteomes" id="UP000238479">
    <property type="component" value="Chromosome 5"/>
</dbReference>
<sequence>MNQKEALQLAKKAELNILRLRIQPSNLPLFLRRIKFNPHYPVINLNVLLIN</sequence>
<evidence type="ECO:0000313" key="1">
    <source>
        <dbReference type="EMBL" id="PRQ28563.1"/>
    </source>
</evidence>
<protein>
    <submittedName>
        <fullName evidence="1">Uncharacterized protein</fullName>
    </submittedName>
</protein>
<accession>A0A2P6Q303</accession>
<dbReference type="EMBL" id="PDCK01000043">
    <property type="protein sequence ID" value="PRQ28563.1"/>
    <property type="molecule type" value="Genomic_DNA"/>
</dbReference>
<dbReference type="AlphaFoldDB" id="A0A2P6Q303"/>
<organism evidence="1 2">
    <name type="scientific">Rosa chinensis</name>
    <name type="common">China rose</name>
    <dbReference type="NCBI Taxonomy" id="74649"/>
    <lineage>
        <taxon>Eukaryota</taxon>
        <taxon>Viridiplantae</taxon>
        <taxon>Streptophyta</taxon>
        <taxon>Embryophyta</taxon>
        <taxon>Tracheophyta</taxon>
        <taxon>Spermatophyta</taxon>
        <taxon>Magnoliopsida</taxon>
        <taxon>eudicotyledons</taxon>
        <taxon>Gunneridae</taxon>
        <taxon>Pentapetalae</taxon>
        <taxon>rosids</taxon>
        <taxon>fabids</taxon>
        <taxon>Rosales</taxon>
        <taxon>Rosaceae</taxon>
        <taxon>Rosoideae</taxon>
        <taxon>Rosoideae incertae sedis</taxon>
        <taxon>Rosa</taxon>
    </lineage>
</organism>
<comment type="caution">
    <text evidence="1">The sequence shown here is derived from an EMBL/GenBank/DDBJ whole genome shotgun (WGS) entry which is preliminary data.</text>
</comment>
<dbReference type="Gramene" id="PRQ28563">
    <property type="protein sequence ID" value="PRQ28563"/>
    <property type="gene ID" value="RchiOBHm_Chr5g0004391"/>
</dbReference>
<evidence type="ECO:0000313" key="2">
    <source>
        <dbReference type="Proteomes" id="UP000238479"/>
    </source>
</evidence>
<name>A0A2P6Q303_ROSCH</name>
<proteinExistence type="predicted"/>
<gene>
    <name evidence="1" type="ORF">RchiOBHm_Chr5g0004391</name>
</gene>
<keyword evidence="2" id="KW-1185">Reference proteome</keyword>
<reference evidence="1 2" key="1">
    <citation type="journal article" date="2018" name="Nat. Genet.">
        <title>The Rosa genome provides new insights in the design of modern roses.</title>
        <authorList>
            <person name="Bendahmane M."/>
        </authorList>
    </citation>
    <scope>NUCLEOTIDE SEQUENCE [LARGE SCALE GENOMIC DNA]</scope>
    <source>
        <strain evidence="2">cv. Old Blush</strain>
    </source>
</reference>